<keyword evidence="10" id="KW-1185">Reference proteome</keyword>
<dbReference type="PANTHER" id="PTHR14042:SF24">
    <property type="entry name" value="PROTEIN DOPEY-1 HOMOLOG"/>
    <property type="match status" value="1"/>
</dbReference>
<dbReference type="GO" id="GO:0006895">
    <property type="term" value="P:Golgi to endosome transport"/>
    <property type="evidence" value="ECO:0007669"/>
    <property type="project" value="InterPro"/>
</dbReference>
<name>H2Z8K7_CIOSA</name>
<dbReference type="Proteomes" id="UP000007875">
    <property type="component" value="Unassembled WGS sequence"/>
</dbReference>
<dbReference type="Pfam" id="PF04118">
    <property type="entry name" value="Dopey_N"/>
    <property type="match status" value="1"/>
</dbReference>
<comment type="similarity">
    <text evidence="6">Belongs to the DOP1 family.</text>
</comment>
<reference evidence="10" key="1">
    <citation type="submission" date="2003-08" db="EMBL/GenBank/DDBJ databases">
        <authorList>
            <person name="Birren B."/>
            <person name="Nusbaum C."/>
            <person name="Abebe A."/>
            <person name="Abouelleil A."/>
            <person name="Adekoya E."/>
            <person name="Ait-zahra M."/>
            <person name="Allen N."/>
            <person name="Allen T."/>
            <person name="An P."/>
            <person name="Anderson M."/>
            <person name="Anderson S."/>
            <person name="Arachchi H."/>
            <person name="Armbruster J."/>
            <person name="Bachantsang P."/>
            <person name="Baldwin J."/>
            <person name="Barry A."/>
            <person name="Bayul T."/>
            <person name="Blitshsteyn B."/>
            <person name="Bloom T."/>
            <person name="Blye J."/>
            <person name="Boguslavskiy L."/>
            <person name="Borowsky M."/>
            <person name="Boukhgalter B."/>
            <person name="Brunache A."/>
            <person name="Butler J."/>
            <person name="Calixte N."/>
            <person name="Calvo S."/>
            <person name="Camarata J."/>
            <person name="Campo K."/>
            <person name="Chang J."/>
            <person name="Cheshatsang Y."/>
            <person name="Citroen M."/>
            <person name="Collymore A."/>
            <person name="Considine T."/>
            <person name="Cook A."/>
            <person name="Cooke P."/>
            <person name="Corum B."/>
            <person name="Cuomo C."/>
            <person name="David R."/>
            <person name="Dawoe T."/>
            <person name="Degray S."/>
            <person name="Dodge S."/>
            <person name="Dooley K."/>
            <person name="Dorje P."/>
            <person name="Dorjee K."/>
            <person name="Dorris L."/>
            <person name="Duffey N."/>
            <person name="Dupes A."/>
            <person name="Elkins T."/>
            <person name="Engels R."/>
            <person name="Erickson J."/>
            <person name="Farina A."/>
            <person name="Faro S."/>
            <person name="Ferreira P."/>
            <person name="Fischer H."/>
            <person name="Fitzgerald M."/>
            <person name="Foley K."/>
            <person name="Gage D."/>
            <person name="Galagan J."/>
            <person name="Gearin G."/>
            <person name="Gnerre S."/>
            <person name="Gnirke A."/>
            <person name="Goyette A."/>
            <person name="Graham J."/>
            <person name="Grandbois E."/>
            <person name="Gyaltsen K."/>
            <person name="Hafez N."/>
            <person name="Hagopian D."/>
            <person name="Hagos B."/>
            <person name="Hall J."/>
            <person name="Hatcher B."/>
            <person name="Heller A."/>
            <person name="Higgins H."/>
            <person name="Honan T."/>
            <person name="Horn A."/>
            <person name="Houde N."/>
            <person name="Hughes L."/>
            <person name="Hulme W."/>
            <person name="Husby E."/>
            <person name="Iliev I."/>
            <person name="Jaffe D."/>
            <person name="Jones C."/>
            <person name="Kamal M."/>
            <person name="Kamat A."/>
            <person name="Kamvysselis M."/>
            <person name="Karlsson E."/>
            <person name="Kells C."/>
            <person name="Kieu A."/>
            <person name="Kisner P."/>
            <person name="Kodira C."/>
            <person name="Kulbokas E."/>
            <person name="Labutti K."/>
            <person name="Lama D."/>
            <person name="Landers T."/>
            <person name="Leger J."/>
            <person name="Levine S."/>
            <person name="Lewis D."/>
            <person name="Lewis T."/>
            <person name="Lindblad-toh K."/>
            <person name="Liu X."/>
            <person name="Lokyitsang T."/>
            <person name="Lokyitsang Y."/>
            <person name="Lucien O."/>
            <person name="Lui A."/>
            <person name="Ma L.J."/>
            <person name="Mabbitt R."/>
            <person name="Macdonald J."/>
            <person name="Maclean C."/>
            <person name="Major J."/>
            <person name="Manning J."/>
            <person name="Marabella R."/>
            <person name="Maru K."/>
            <person name="Matthews C."/>
            <person name="Mauceli E."/>
            <person name="Mccarthy M."/>
            <person name="Mcdonough S."/>
            <person name="Mcghee T."/>
            <person name="Meldrim J."/>
            <person name="Meneus L."/>
            <person name="Mesirov J."/>
            <person name="Mihalev A."/>
            <person name="Mihova T."/>
            <person name="Mikkelsen T."/>
            <person name="Mlenga V."/>
            <person name="Moru K."/>
            <person name="Mozes J."/>
            <person name="Mulrain L."/>
            <person name="Munson G."/>
            <person name="Naylor J."/>
            <person name="Newes C."/>
            <person name="Nguyen C."/>
            <person name="Nguyen N."/>
            <person name="Nguyen T."/>
            <person name="Nicol R."/>
            <person name="Nielsen C."/>
            <person name="Nizzari M."/>
            <person name="Norbu C."/>
            <person name="Norbu N."/>
            <person name="O'donnell P."/>
            <person name="Okoawo O."/>
            <person name="O'leary S."/>
            <person name="Omotosho B."/>
            <person name="O'neill K."/>
            <person name="Osman S."/>
            <person name="Parker S."/>
            <person name="Perrin D."/>
            <person name="Phunkhang P."/>
            <person name="Piqani B."/>
            <person name="Purcell S."/>
            <person name="Rachupka T."/>
            <person name="Ramasamy U."/>
            <person name="Rameau R."/>
            <person name="Ray V."/>
            <person name="Raymond C."/>
            <person name="Retta R."/>
            <person name="Richardson S."/>
            <person name="Rise C."/>
            <person name="Rodriguez J."/>
            <person name="Rogers J."/>
            <person name="Rogov P."/>
            <person name="Rutman M."/>
            <person name="Schupbach R."/>
            <person name="Seaman C."/>
            <person name="Settipalli S."/>
            <person name="Sharpe T."/>
            <person name="Sheridan J."/>
            <person name="Sherpa N."/>
            <person name="Shi J."/>
            <person name="Smirnov S."/>
            <person name="Smith C."/>
            <person name="Sougnez C."/>
            <person name="Spencer B."/>
            <person name="Stalker J."/>
            <person name="Stange-thomann N."/>
            <person name="Stavropoulos S."/>
            <person name="Stetson K."/>
            <person name="Stone C."/>
            <person name="Stone S."/>
            <person name="Stubbs M."/>
            <person name="Talamas J."/>
            <person name="Tchuinga P."/>
            <person name="Tenzing P."/>
            <person name="Tesfaye S."/>
            <person name="Theodore J."/>
            <person name="Thoulutsang Y."/>
            <person name="Topham K."/>
            <person name="Towey S."/>
            <person name="Tsamla T."/>
            <person name="Tsomo N."/>
            <person name="Vallee D."/>
            <person name="Vassiliev H."/>
            <person name="Venkataraman V."/>
            <person name="Vinson J."/>
            <person name="Vo A."/>
            <person name="Wade C."/>
            <person name="Wang S."/>
            <person name="Wangchuk T."/>
            <person name="Wangdi T."/>
            <person name="Whittaker C."/>
            <person name="Wilkinson J."/>
            <person name="Wu Y."/>
            <person name="Wyman D."/>
            <person name="Yadav S."/>
            <person name="Yang S."/>
            <person name="Yang X."/>
            <person name="Yeager S."/>
            <person name="Yee E."/>
            <person name="Young G."/>
            <person name="Zainoun J."/>
            <person name="Zembeck L."/>
            <person name="Zimmer A."/>
            <person name="Zody M."/>
            <person name="Lander E."/>
        </authorList>
    </citation>
    <scope>NUCLEOTIDE SEQUENCE [LARGE SCALE GENOMIC DNA]</scope>
</reference>
<keyword evidence="4" id="KW-0333">Golgi apparatus</keyword>
<dbReference type="InParanoid" id="H2Z8K7"/>
<dbReference type="HOGENOM" id="CLU_1217129_0_0_1"/>
<dbReference type="InterPro" id="IPR056458">
    <property type="entry name" value="TPR_DOP1_M"/>
</dbReference>
<dbReference type="GeneTree" id="ENSGT00390000016421"/>
<dbReference type="GO" id="GO:0000139">
    <property type="term" value="C:Golgi membrane"/>
    <property type="evidence" value="ECO:0007669"/>
    <property type="project" value="UniProtKB-SubCell"/>
</dbReference>
<dbReference type="AlphaFoldDB" id="H2Z8K7"/>
<evidence type="ECO:0000313" key="10">
    <source>
        <dbReference type="Proteomes" id="UP000007875"/>
    </source>
</evidence>
<keyword evidence="3" id="KW-0653">Protein transport</keyword>
<dbReference type="GO" id="GO:0015031">
    <property type="term" value="P:protein transport"/>
    <property type="evidence" value="ECO:0007669"/>
    <property type="project" value="UniProtKB-KW"/>
</dbReference>
<evidence type="ECO:0000259" key="8">
    <source>
        <dbReference type="Pfam" id="PF24597"/>
    </source>
</evidence>
<dbReference type="eggNOG" id="KOG3613">
    <property type="taxonomic scope" value="Eukaryota"/>
</dbReference>
<dbReference type="GO" id="GO:0005768">
    <property type="term" value="C:endosome"/>
    <property type="evidence" value="ECO:0007669"/>
    <property type="project" value="TreeGrafter"/>
</dbReference>
<organism evidence="9 10">
    <name type="scientific">Ciona savignyi</name>
    <name type="common">Pacific transparent sea squirt</name>
    <dbReference type="NCBI Taxonomy" id="51511"/>
    <lineage>
        <taxon>Eukaryota</taxon>
        <taxon>Metazoa</taxon>
        <taxon>Chordata</taxon>
        <taxon>Tunicata</taxon>
        <taxon>Ascidiacea</taxon>
        <taxon>Phlebobranchia</taxon>
        <taxon>Cionidae</taxon>
        <taxon>Ciona</taxon>
    </lineage>
</organism>
<sequence>MVTALCHSLQDNLVLTQRASLDVLIFCCPLSNLPVLYTDACMLLEAALQCLLRRDMSLNRRLYSWLLGMDQSKQSSVSSLESTETPTYFENHSKQLLVESLQHMLDTQTEKMPRLHYTSIIEELFPLRILVSLLDKSEVGPVVIESVLLQVFRLLEAAVNRIKSTFQQPHDNEKKNSLIGEVCKTANLLLGVFEPGYIWKFLSKILFSNYPGCKEKQGGSSLSESCRF</sequence>
<evidence type="ECO:0000256" key="3">
    <source>
        <dbReference type="ARBA" id="ARBA00022927"/>
    </source>
</evidence>
<dbReference type="GO" id="GO:0005829">
    <property type="term" value="C:cytosol"/>
    <property type="evidence" value="ECO:0007669"/>
    <property type="project" value="GOC"/>
</dbReference>
<dbReference type="GO" id="GO:0005802">
    <property type="term" value="C:trans-Golgi network"/>
    <property type="evidence" value="ECO:0007669"/>
    <property type="project" value="TreeGrafter"/>
</dbReference>
<dbReference type="PANTHER" id="PTHR14042">
    <property type="entry name" value="DOPEY-RELATED"/>
    <property type="match status" value="1"/>
</dbReference>
<accession>H2Z8K7</accession>
<evidence type="ECO:0000256" key="4">
    <source>
        <dbReference type="ARBA" id="ARBA00023034"/>
    </source>
</evidence>
<dbReference type="STRING" id="51511.ENSCSAVP00000013919"/>
<reference evidence="9" key="3">
    <citation type="submission" date="2025-09" db="UniProtKB">
        <authorList>
            <consortium name="Ensembl"/>
        </authorList>
    </citation>
    <scope>IDENTIFICATION</scope>
</reference>
<reference evidence="9" key="2">
    <citation type="submission" date="2025-08" db="UniProtKB">
        <authorList>
            <consortium name="Ensembl"/>
        </authorList>
    </citation>
    <scope>IDENTIFICATION</scope>
</reference>
<evidence type="ECO:0000256" key="6">
    <source>
        <dbReference type="ARBA" id="ARBA00046326"/>
    </source>
</evidence>
<keyword evidence="2" id="KW-0813">Transport</keyword>
<proteinExistence type="inferred from homology"/>
<dbReference type="Pfam" id="PF24597">
    <property type="entry name" value="TPR_DOP1_M"/>
    <property type="match status" value="1"/>
</dbReference>
<dbReference type="InterPro" id="IPR007249">
    <property type="entry name" value="DOP1_N"/>
</dbReference>
<feature type="domain" description="DOP1 N-terminal" evidence="7">
    <location>
        <begin position="1"/>
        <end position="70"/>
    </location>
</feature>
<evidence type="ECO:0000313" key="9">
    <source>
        <dbReference type="Ensembl" id="ENSCSAVP00000013919.1"/>
    </source>
</evidence>
<evidence type="ECO:0000256" key="1">
    <source>
        <dbReference type="ARBA" id="ARBA00004395"/>
    </source>
</evidence>
<evidence type="ECO:0000256" key="5">
    <source>
        <dbReference type="ARBA" id="ARBA00023136"/>
    </source>
</evidence>
<dbReference type="Ensembl" id="ENSCSAVT00000014079.1">
    <property type="protein sequence ID" value="ENSCSAVP00000013919.1"/>
    <property type="gene ID" value="ENSCSAVG00000008161.1"/>
</dbReference>
<dbReference type="InterPro" id="IPR040314">
    <property type="entry name" value="DOP1"/>
</dbReference>
<evidence type="ECO:0000259" key="7">
    <source>
        <dbReference type="Pfam" id="PF04118"/>
    </source>
</evidence>
<feature type="domain" description="DOP1-like middle TPR" evidence="8">
    <location>
        <begin position="88"/>
        <end position="206"/>
    </location>
</feature>
<protein>
    <submittedName>
        <fullName evidence="9">Uncharacterized protein</fullName>
    </submittedName>
</protein>
<keyword evidence="5" id="KW-0472">Membrane</keyword>
<comment type="subcellular location">
    <subcellularLocation>
        <location evidence="1">Golgi apparatus membrane</location>
        <topology evidence="1">Peripheral membrane protein</topology>
    </subcellularLocation>
</comment>
<evidence type="ECO:0000256" key="2">
    <source>
        <dbReference type="ARBA" id="ARBA00022448"/>
    </source>
</evidence>